<keyword evidence="1" id="KW-0812">Transmembrane</keyword>
<dbReference type="OrthoDB" id="378663at2"/>
<evidence type="ECO:0000313" key="3">
    <source>
        <dbReference type="EMBL" id="MTW14371.1"/>
    </source>
</evidence>
<dbReference type="GO" id="GO:0008237">
    <property type="term" value="F:metallopeptidase activity"/>
    <property type="evidence" value="ECO:0007669"/>
    <property type="project" value="UniProtKB-KW"/>
</dbReference>
<keyword evidence="4" id="KW-1185">Reference proteome</keyword>
<keyword evidence="1" id="KW-0472">Membrane</keyword>
<proteinExistence type="predicted"/>
<reference evidence="3 4" key="1">
    <citation type="submission" date="2019-11" db="EMBL/GenBank/DDBJ databases">
        <title>Type strains purchased from KCTC, JCM and DSMZ.</title>
        <authorList>
            <person name="Lu H."/>
        </authorList>
    </citation>
    <scope>NUCLEOTIDE SEQUENCE [LARGE SCALE GENOMIC DNA]</scope>
    <source>
        <strain evidence="3 4">JCM 31587</strain>
    </source>
</reference>
<keyword evidence="3" id="KW-0482">Metalloprotease</keyword>
<sequence>MKPRLIAGGFAAGLPGVIAVNLMIVPTMLAGKALSVPMWVAQLASTLQSCVMLAIALCVGAFLAPKVGLRTPLLTAWASHTPLVNAGKPLVVPGLAGGALGAALILLIAQFTPPEMKTDVQIPALARVLYGGITEELVMRWGFMTLVAWILRRLFQCGVAKPSAAVMIAAIILAALMFGALHLPAAALLVKQLTPGVIAWVMVGNASFSLIAGWLYWKAGLEAAIIAHITTHIGVLLFTM</sequence>
<dbReference type="Pfam" id="PF02517">
    <property type="entry name" value="Rce1-like"/>
    <property type="match status" value="1"/>
</dbReference>
<evidence type="ECO:0000256" key="1">
    <source>
        <dbReference type="SAM" id="Phobius"/>
    </source>
</evidence>
<evidence type="ECO:0000259" key="2">
    <source>
        <dbReference type="Pfam" id="PF02517"/>
    </source>
</evidence>
<feature type="transmembrane region" description="Helical" evidence="1">
    <location>
        <begin position="197"/>
        <end position="217"/>
    </location>
</feature>
<evidence type="ECO:0000313" key="4">
    <source>
        <dbReference type="Proteomes" id="UP000472320"/>
    </source>
</evidence>
<protein>
    <submittedName>
        <fullName evidence="3">CPBP family intramembrane metalloprotease</fullName>
    </submittedName>
</protein>
<keyword evidence="1" id="KW-1133">Transmembrane helix</keyword>
<feature type="transmembrane region" description="Helical" evidence="1">
    <location>
        <begin position="43"/>
        <end position="64"/>
    </location>
</feature>
<dbReference type="EMBL" id="WNKX01000042">
    <property type="protein sequence ID" value="MTW14371.1"/>
    <property type="molecule type" value="Genomic_DNA"/>
</dbReference>
<comment type="caution">
    <text evidence="3">The sequence shown here is derived from an EMBL/GenBank/DDBJ whole genome shotgun (WGS) entry which is preliminary data.</text>
</comment>
<dbReference type="GO" id="GO:0080120">
    <property type="term" value="P:CAAX-box protein maturation"/>
    <property type="evidence" value="ECO:0007669"/>
    <property type="project" value="UniProtKB-ARBA"/>
</dbReference>
<feature type="domain" description="CAAX prenyl protease 2/Lysostaphin resistance protein A-like" evidence="2">
    <location>
        <begin position="124"/>
        <end position="231"/>
    </location>
</feature>
<organism evidence="3 4">
    <name type="scientific">Massilia eburnea</name>
    <dbReference type="NCBI Taxonomy" id="1776165"/>
    <lineage>
        <taxon>Bacteria</taxon>
        <taxon>Pseudomonadati</taxon>
        <taxon>Pseudomonadota</taxon>
        <taxon>Betaproteobacteria</taxon>
        <taxon>Burkholderiales</taxon>
        <taxon>Oxalobacteraceae</taxon>
        <taxon>Telluria group</taxon>
        <taxon>Massilia</taxon>
    </lineage>
</organism>
<feature type="transmembrane region" description="Helical" evidence="1">
    <location>
        <begin position="6"/>
        <end position="31"/>
    </location>
</feature>
<accession>A0A6L6QQJ4</accession>
<gene>
    <name evidence="3" type="ORF">GM658_27520</name>
</gene>
<dbReference type="AlphaFoldDB" id="A0A6L6QQJ4"/>
<dbReference type="GO" id="GO:0006508">
    <property type="term" value="P:proteolysis"/>
    <property type="evidence" value="ECO:0007669"/>
    <property type="project" value="UniProtKB-KW"/>
</dbReference>
<feature type="transmembrane region" description="Helical" evidence="1">
    <location>
        <begin position="137"/>
        <end position="155"/>
    </location>
</feature>
<feature type="transmembrane region" description="Helical" evidence="1">
    <location>
        <begin position="167"/>
        <end position="190"/>
    </location>
</feature>
<dbReference type="Proteomes" id="UP000472320">
    <property type="component" value="Unassembled WGS sequence"/>
</dbReference>
<dbReference type="GO" id="GO:0004175">
    <property type="term" value="F:endopeptidase activity"/>
    <property type="evidence" value="ECO:0007669"/>
    <property type="project" value="UniProtKB-ARBA"/>
</dbReference>
<dbReference type="InterPro" id="IPR003675">
    <property type="entry name" value="Rce1/LyrA-like_dom"/>
</dbReference>
<feature type="transmembrane region" description="Helical" evidence="1">
    <location>
        <begin position="90"/>
        <end position="109"/>
    </location>
</feature>
<name>A0A6L6QQJ4_9BURK</name>
<keyword evidence="3" id="KW-0645">Protease</keyword>
<keyword evidence="3" id="KW-0378">Hydrolase</keyword>